<evidence type="ECO:0000256" key="1">
    <source>
        <dbReference type="ARBA" id="ARBA00004370"/>
    </source>
</evidence>
<reference evidence="7" key="1">
    <citation type="journal article" date="2022" name="Proc. Natl. Acad. Sci. U.S.A.">
        <title>Life cycle and functional genomics of the unicellular red alga Galdieria for elucidating algal and plant evolution and industrial use.</title>
        <authorList>
            <person name="Hirooka S."/>
            <person name="Itabashi T."/>
            <person name="Ichinose T.M."/>
            <person name="Onuma R."/>
            <person name="Fujiwara T."/>
            <person name="Yamashita S."/>
            <person name="Jong L.W."/>
            <person name="Tomita R."/>
            <person name="Iwane A.H."/>
            <person name="Miyagishima S.Y."/>
        </authorList>
    </citation>
    <scope>NUCLEOTIDE SEQUENCE</scope>
    <source>
        <strain evidence="7">NBRC 102759</strain>
    </source>
</reference>
<evidence type="ECO:0000313" key="8">
    <source>
        <dbReference type="Proteomes" id="UP001061958"/>
    </source>
</evidence>
<dbReference type="EMBL" id="BQMJ01000015">
    <property type="protein sequence ID" value="GJQ10386.1"/>
    <property type="molecule type" value="Genomic_DNA"/>
</dbReference>
<dbReference type="Pfam" id="PF03647">
    <property type="entry name" value="Tmemb_14"/>
    <property type="match status" value="1"/>
</dbReference>
<evidence type="ECO:0000256" key="3">
    <source>
        <dbReference type="ARBA" id="ARBA00022692"/>
    </source>
</evidence>
<dbReference type="Proteomes" id="UP001061958">
    <property type="component" value="Unassembled WGS sequence"/>
</dbReference>
<evidence type="ECO:0000256" key="5">
    <source>
        <dbReference type="ARBA" id="ARBA00023136"/>
    </source>
</evidence>
<feature type="transmembrane region" description="Helical" evidence="6">
    <location>
        <begin position="98"/>
        <end position="114"/>
    </location>
</feature>
<accession>A0A9C7PTU8</accession>
<feature type="transmembrane region" description="Helical" evidence="6">
    <location>
        <begin position="143"/>
        <end position="164"/>
    </location>
</feature>
<keyword evidence="4 6" id="KW-1133">Transmembrane helix</keyword>
<dbReference type="PANTHER" id="PTHR12668:SF43">
    <property type="entry name" value="TRANSMEMBRANE PROTEIN 14 HOMOLOG"/>
    <property type="match status" value="1"/>
</dbReference>
<evidence type="ECO:0000256" key="4">
    <source>
        <dbReference type="ARBA" id="ARBA00022989"/>
    </source>
</evidence>
<comment type="subcellular location">
    <subcellularLocation>
        <location evidence="1">Membrane</location>
    </subcellularLocation>
</comment>
<evidence type="ECO:0000313" key="7">
    <source>
        <dbReference type="EMBL" id="GJQ10386.1"/>
    </source>
</evidence>
<feature type="transmembrane region" description="Helical" evidence="6">
    <location>
        <begin position="121"/>
        <end position="137"/>
    </location>
</feature>
<dbReference type="Gene3D" id="1.10.10.1740">
    <property type="entry name" value="Transmembrane protein 14-like"/>
    <property type="match status" value="1"/>
</dbReference>
<evidence type="ECO:0000256" key="6">
    <source>
        <dbReference type="SAM" id="Phobius"/>
    </source>
</evidence>
<reference evidence="7" key="2">
    <citation type="submission" date="2022-01" db="EMBL/GenBank/DDBJ databases">
        <authorList>
            <person name="Hirooka S."/>
            <person name="Miyagishima S.Y."/>
        </authorList>
    </citation>
    <scope>NUCLEOTIDE SEQUENCE</scope>
    <source>
        <strain evidence="7">NBRC 102759</strain>
    </source>
</reference>
<organism evidence="7 8">
    <name type="scientific">Galdieria partita</name>
    <dbReference type="NCBI Taxonomy" id="83374"/>
    <lineage>
        <taxon>Eukaryota</taxon>
        <taxon>Rhodophyta</taxon>
        <taxon>Bangiophyceae</taxon>
        <taxon>Galdieriales</taxon>
        <taxon>Galdieriaceae</taxon>
        <taxon>Galdieria</taxon>
    </lineage>
</organism>
<dbReference type="AlphaFoldDB" id="A0A9C7PTU8"/>
<comment type="similarity">
    <text evidence="2">Belongs to the TMEM14 family.</text>
</comment>
<evidence type="ECO:0000256" key="2">
    <source>
        <dbReference type="ARBA" id="ARBA00007590"/>
    </source>
</evidence>
<gene>
    <name evidence="7" type="ORF">GpartN1_g2177.t1</name>
</gene>
<dbReference type="PANTHER" id="PTHR12668">
    <property type="entry name" value="TRANSMEMBRANE PROTEIN 14, 15"/>
    <property type="match status" value="1"/>
</dbReference>
<dbReference type="GO" id="GO:0016020">
    <property type="term" value="C:membrane"/>
    <property type="evidence" value="ECO:0007669"/>
    <property type="project" value="UniProtKB-SubCell"/>
</dbReference>
<comment type="caution">
    <text evidence="7">The sequence shown here is derived from an EMBL/GenBank/DDBJ whole genome shotgun (WGS) entry which is preliminary data.</text>
</comment>
<keyword evidence="5 6" id="KW-0472">Membrane</keyword>
<keyword evidence="8" id="KW-1185">Reference proteome</keyword>
<keyword evidence="3 6" id="KW-0812">Transmembrane</keyword>
<dbReference type="OrthoDB" id="5620at2759"/>
<protein>
    <submittedName>
        <fullName evidence="7">Uncharacterized protein</fullName>
    </submittedName>
</protein>
<dbReference type="InterPro" id="IPR005349">
    <property type="entry name" value="TMEM14"/>
</dbReference>
<dbReference type="InterPro" id="IPR044890">
    <property type="entry name" value="TMEM14_sf"/>
</dbReference>
<name>A0A9C7PTU8_9RHOD</name>
<feature type="transmembrane region" description="Helical" evidence="6">
    <location>
        <begin position="71"/>
        <end position="92"/>
    </location>
</feature>
<proteinExistence type="inferred from homology"/>
<sequence>MAFIQSQTASFACRHRCPSALQGIELCRRRNTCCFGTDRKSLSIRVKPLGSSIARKSSFWKQRIVCSLTRFAETLMLLYALLLAGGGVAGYVKVKSTASVISGVVSGLLLLYAWYEKSIPVALVVSLVLVVVSAIRFSKSKKFMPAGLLGIVSVGASLLFALALRA</sequence>